<dbReference type="GO" id="GO:0003700">
    <property type="term" value="F:DNA-binding transcription factor activity"/>
    <property type="evidence" value="ECO:0007669"/>
    <property type="project" value="InterPro"/>
</dbReference>
<keyword evidence="1" id="KW-0805">Transcription regulation</keyword>
<dbReference type="RefSeq" id="WP_175395298.1">
    <property type="nucleotide sequence ID" value="NZ_JABMCB010000170.1"/>
</dbReference>
<evidence type="ECO:0000256" key="2">
    <source>
        <dbReference type="ARBA" id="ARBA00023125"/>
    </source>
</evidence>
<dbReference type="Pfam" id="PF00455">
    <property type="entry name" value="DeoRC"/>
    <property type="match status" value="1"/>
</dbReference>
<sequence length="252" mass="27995">MNPLKRHEKIMEALLERQEVTVSDLSELLQVTGKTVREDLDKLEAMGLLVRVHGGAMLAQNDQYGILTSRGATEKHHSEKTEIAERALAYIRPNEIIALDGGSTTLEMAKRLDNQPLTVVTNDLFIIAELTKKEQVRLVVPGGARVRNMLVGEDTASFISTLNIHKAFISTTALHPEFGLSIYTGDLVPLKKSMISASQQVFGVVDHYKFGQFALRTFAHCSELDCIISDSHLDEETAELYNQIGVKVDYQS</sequence>
<dbReference type="InterPro" id="IPR014036">
    <property type="entry name" value="DeoR-like_C"/>
</dbReference>
<comment type="caution">
    <text evidence="5">The sequence shown here is derived from an EMBL/GenBank/DDBJ whole genome shotgun (WGS) entry which is preliminary data.</text>
</comment>
<dbReference type="InterPro" id="IPR050313">
    <property type="entry name" value="Carb_Metab_HTH_regulators"/>
</dbReference>
<gene>
    <name evidence="5" type="ORF">HP552_09635</name>
</gene>
<dbReference type="SMART" id="SM00420">
    <property type="entry name" value="HTH_DEOR"/>
    <property type="match status" value="1"/>
</dbReference>
<dbReference type="InterPro" id="IPR036388">
    <property type="entry name" value="WH-like_DNA-bd_sf"/>
</dbReference>
<keyword evidence="2" id="KW-0238">DNA-binding</keyword>
<dbReference type="CDD" id="cd00090">
    <property type="entry name" value="HTH_ARSR"/>
    <property type="match status" value="1"/>
</dbReference>
<feature type="domain" description="HTH deoR-type" evidence="4">
    <location>
        <begin position="3"/>
        <end position="58"/>
    </location>
</feature>
<dbReference type="Gene3D" id="1.10.10.10">
    <property type="entry name" value="Winged helix-like DNA-binding domain superfamily/Winged helix DNA-binding domain"/>
    <property type="match status" value="1"/>
</dbReference>
<name>A0A7Y6EVI7_9BACL</name>
<dbReference type="PANTHER" id="PTHR30363:SF44">
    <property type="entry name" value="AGA OPERON TRANSCRIPTIONAL REPRESSOR-RELATED"/>
    <property type="match status" value="1"/>
</dbReference>
<reference evidence="5 6" key="1">
    <citation type="submission" date="2020-05" db="EMBL/GenBank/DDBJ databases">
        <title>Genome Sequencing of Type Strains.</title>
        <authorList>
            <person name="Lemaire J.F."/>
            <person name="Inderbitzin P."/>
            <person name="Gregorio O.A."/>
            <person name="Collins S.B."/>
            <person name="Wespe N."/>
            <person name="Knight-Connoni V."/>
        </authorList>
    </citation>
    <scope>NUCLEOTIDE SEQUENCE [LARGE SCALE GENOMIC DNA]</scope>
    <source>
        <strain evidence="5 6">LMG 21957</strain>
    </source>
</reference>
<dbReference type="Proteomes" id="UP000526125">
    <property type="component" value="Unassembled WGS sequence"/>
</dbReference>
<evidence type="ECO:0000313" key="5">
    <source>
        <dbReference type="EMBL" id="NUU75490.1"/>
    </source>
</evidence>
<protein>
    <submittedName>
        <fullName evidence="5">DeoR/GlpR transcriptional regulator</fullName>
    </submittedName>
</protein>
<organism evidence="5 6">
    <name type="scientific">Paenibacillus xylanilyticus</name>
    <dbReference type="NCBI Taxonomy" id="248903"/>
    <lineage>
        <taxon>Bacteria</taxon>
        <taxon>Bacillati</taxon>
        <taxon>Bacillota</taxon>
        <taxon>Bacilli</taxon>
        <taxon>Bacillales</taxon>
        <taxon>Paenibacillaceae</taxon>
        <taxon>Paenibacillus</taxon>
    </lineage>
</organism>
<dbReference type="Pfam" id="PF08220">
    <property type="entry name" value="HTH_DeoR"/>
    <property type="match status" value="1"/>
</dbReference>
<evidence type="ECO:0000256" key="1">
    <source>
        <dbReference type="ARBA" id="ARBA00023015"/>
    </source>
</evidence>
<dbReference type="AlphaFoldDB" id="A0A7Y6EVI7"/>
<dbReference type="InterPro" id="IPR011991">
    <property type="entry name" value="ArsR-like_HTH"/>
</dbReference>
<dbReference type="PROSITE" id="PS51000">
    <property type="entry name" value="HTH_DEOR_2"/>
    <property type="match status" value="1"/>
</dbReference>
<dbReference type="SUPFAM" id="SSF100950">
    <property type="entry name" value="NagB/RpiA/CoA transferase-like"/>
    <property type="match status" value="1"/>
</dbReference>
<proteinExistence type="predicted"/>
<dbReference type="Gene3D" id="3.40.50.1360">
    <property type="match status" value="1"/>
</dbReference>
<dbReference type="InterPro" id="IPR037171">
    <property type="entry name" value="NagB/RpiA_transferase-like"/>
</dbReference>
<dbReference type="PRINTS" id="PR00037">
    <property type="entry name" value="HTHLACR"/>
</dbReference>
<dbReference type="SUPFAM" id="SSF46785">
    <property type="entry name" value="Winged helix' DNA-binding domain"/>
    <property type="match status" value="1"/>
</dbReference>
<accession>A0A7Y6EVI7</accession>
<dbReference type="PANTHER" id="PTHR30363">
    <property type="entry name" value="HTH-TYPE TRANSCRIPTIONAL REGULATOR SRLR-RELATED"/>
    <property type="match status" value="1"/>
</dbReference>
<evidence type="ECO:0000256" key="3">
    <source>
        <dbReference type="ARBA" id="ARBA00023163"/>
    </source>
</evidence>
<evidence type="ECO:0000259" key="4">
    <source>
        <dbReference type="PROSITE" id="PS51000"/>
    </source>
</evidence>
<keyword evidence="3" id="KW-0804">Transcription</keyword>
<dbReference type="SMART" id="SM01134">
    <property type="entry name" value="DeoRC"/>
    <property type="match status" value="1"/>
</dbReference>
<evidence type="ECO:0000313" key="6">
    <source>
        <dbReference type="Proteomes" id="UP000526125"/>
    </source>
</evidence>
<dbReference type="EMBL" id="JABMCB010000170">
    <property type="protein sequence ID" value="NUU75490.1"/>
    <property type="molecule type" value="Genomic_DNA"/>
</dbReference>
<dbReference type="GO" id="GO:0003677">
    <property type="term" value="F:DNA binding"/>
    <property type="evidence" value="ECO:0007669"/>
    <property type="project" value="UniProtKB-KW"/>
</dbReference>
<keyword evidence="6" id="KW-1185">Reference proteome</keyword>
<dbReference type="InterPro" id="IPR036390">
    <property type="entry name" value="WH_DNA-bd_sf"/>
</dbReference>
<dbReference type="InterPro" id="IPR001034">
    <property type="entry name" value="DeoR_HTH"/>
</dbReference>